<comment type="similarity">
    <text evidence="1">Belongs to the outer membrane porin (Opr) (TC 1.B.25) family.</text>
</comment>
<dbReference type="PANTHER" id="PTHR34596:SF2">
    <property type="entry name" value="CHITOPORIN"/>
    <property type="match status" value="1"/>
</dbReference>
<dbReference type="Gene3D" id="2.40.160.10">
    <property type="entry name" value="Porin"/>
    <property type="match status" value="1"/>
</dbReference>
<sequence length="438" mass="47211">MLKTKLGFAISAATLGMALSQTASADFIGDSKATVGLRNFYFNNDNRSGDADPSYSEEWAQGFMFDYKSGFTEGTVGFGIDALALVGLRLDSGAGRHNGTTVSPDEDGSARHEWSRLGANAKVRFSKTTATYGSALMPKLPILVANDGRLLPQTFEGGMITSNEIDGLTLTGGRLEHAVGRASTNRSGLSVNGGAEDSNEFWFAGGDWKATKDLTAQYYFAKLDEYYKQHFVGLTHVLPLGDKQSFKTDLRYFKTDSTGANSNGTAGHRFAGYTKNNSGEIDNNTWSAAFTYSLAGHAFTLGHQRVSDDSGFAQLNQGSTGEGNGGASVYLLTDRQITAFTRAGENTTFGQYVYDFSSLGVPGLKTTLAYLKGVDGRATNGNRGDEWERDFAVEYVIQNGAAKGLGFAWRNASLRSDVEGQRDIDQNRVIVSYTLSLL</sequence>
<dbReference type="EMBL" id="BMPO01000007">
    <property type="protein sequence ID" value="GGK03649.1"/>
    <property type="molecule type" value="Genomic_DNA"/>
</dbReference>
<evidence type="ECO:0000256" key="1">
    <source>
        <dbReference type="ARBA" id="ARBA00009075"/>
    </source>
</evidence>
<feature type="signal peptide" evidence="4">
    <location>
        <begin position="1"/>
        <end position="25"/>
    </location>
</feature>
<reference evidence="5" key="1">
    <citation type="journal article" date="2014" name="Int. J. Syst. Evol. Microbiol.">
        <title>Complete genome sequence of Corynebacterium casei LMG S-19264T (=DSM 44701T), isolated from a smear-ripened cheese.</title>
        <authorList>
            <consortium name="US DOE Joint Genome Institute (JGI-PGF)"/>
            <person name="Walter F."/>
            <person name="Albersmeier A."/>
            <person name="Kalinowski J."/>
            <person name="Ruckert C."/>
        </authorList>
    </citation>
    <scope>NUCLEOTIDE SEQUENCE</scope>
    <source>
        <strain evidence="5">JCM 30078</strain>
    </source>
</reference>
<dbReference type="Proteomes" id="UP000635983">
    <property type="component" value="Unassembled WGS sequence"/>
</dbReference>
<keyword evidence="6" id="KW-1185">Reference proteome</keyword>
<keyword evidence="2" id="KW-0813">Transport</keyword>
<dbReference type="PANTHER" id="PTHR34596">
    <property type="entry name" value="CHITOPORIN"/>
    <property type="match status" value="1"/>
</dbReference>
<dbReference type="RefSeq" id="WP_188984400.1">
    <property type="nucleotide sequence ID" value="NZ_BMPO01000007.1"/>
</dbReference>
<dbReference type="InterPro" id="IPR023614">
    <property type="entry name" value="Porin_dom_sf"/>
</dbReference>
<protein>
    <submittedName>
        <fullName evidence="5">Porin</fullName>
    </submittedName>
</protein>
<organism evidence="5 6">
    <name type="scientific">Pseudomonas matsuisoli</name>
    <dbReference type="NCBI Taxonomy" id="1515666"/>
    <lineage>
        <taxon>Bacteria</taxon>
        <taxon>Pseudomonadati</taxon>
        <taxon>Pseudomonadota</taxon>
        <taxon>Gammaproteobacteria</taxon>
        <taxon>Pseudomonadales</taxon>
        <taxon>Pseudomonadaceae</taxon>
        <taxon>Pseudomonas</taxon>
    </lineage>
</organism>
<accession>A0A917PZQ4</accession>
<evidence type="ECO:0000313" key="6">
    <source>
        <dbReference type="Proteomes" id="UP000635983"/>
    </source>
</evidence>
<evidence type="ECO:0000256" key="2">
    <source>
        <dbReference type="ARBA" id="ARBA00022448"/>
    </source>
</evidence>
<name>A0A917PZQ4_9PSED</name>
<dbReference type="InterPro" id="IPR005318">
    <property type="entry name" value="OM_porin_bac"/>
</dbReference>
<dbReference type="Pfam" id="PF03573">
    <property type="entry name" value="OprD"/>
    <property type="match status" value="1"/>
</dbReference>
<comment type="caution">
    <text evidence="5">The sequence shown here is derived from an EMBL/GenBank/DDBJ whole genome shotgun (WGS) entry which is preliminary data.</text>
</comment>
<proteinExistence type="inferred from homology"/>
<evidence type="ECO:0000256" key="3">
    <source>
        <dbReference type="ARBA" id="ARBA00022729"/>
    </source>
</evidence>
<evidence type="ECO:0000256" key="4">
    <source>
        <dbReference type="SAM" id="SignalP"/>
    </source>
</evidence>
<dbReference type="AlphaFoldDB" id="A0A917PZQ4"/>
<dbReference type="GO" id="GO:0015288">
    <property type="term" value="F:porin activity"/>
    <property type="evidence" value="ECO:0007669"/>
    <property type="project" value="TreeGrafter"/>
</dbReference>
<dbReference type="GO" id="GO:0016020">
    <property type="term" value="C:membrane"/>
    <property type="evidence" value="ECO:0007669"/>
    <property type="project" value="InterPro"/>
</dbReference>
<evidence type="ECO:0000313" key="5">
    <source>
        <dbReference type="EMBL" id="GGK03649.1"/>
    </source>
</evidence>
<keyword evidence="3 4" id="KW-0732">Signal</keyword>
<feature type="chain" id="PRO_5036811330" evidence="4">
    <location>
        <begin position="26"/>
        <end position="438"/>
    </location>
</feature>
<reference evidence="5" key="2">
    <citation type="submission" date="2020-09" db="EMBL/GenBank/DDBJ databases">
        <authorList>
            <person name="Sun Q."/>
            <person name="Ohkuma M."/>
        </authorList>
    </citation>
    <scope>NUCLEOTIDE SEQUENCE</scope>
    <source>
        <strain evidence="5">JCM 30078</strain>
    </source>
</reference>
<gene>
    <name evidence="5" type="ORF">GCM10009304_31920</name>
</gene>